<name>A0A6J4P2P2_9BURK</name>
<dbReference type="EMBL" id="CADCUX010000204">
    <property type="protein sequence ID" value="CAA9399309.1"/>
    <property type="molecule type" value="Genomic_DNA"/>
</dbReference>
<feature type="compositionally biased region" description="Basic residues" evidence="1">
    <location>
        <begin position="301"/>
        <end position="323"/>
    </location>
</feature>
<feature type="region of interest" description="Disordered" evidence="1">
    <location>
        <begin position="1"/>
        <end position="20"/>
    </location>
</feature>
<protein>
    <submittedName>
        <fullName evidence="2">Uncharacterized protein</fullName>
    </submittedName>
</protein>
<feature type="region of interest" description="Disordered" evidence="1">
    <location>
        <begin position="256"/>
        <end position="329"/>
    </location>
</feature>
<accession>A0A6J4P2P2</accession>
<gene>
    <name evidence="2" type="ORF">AVDCRST_MAG51-805</name>
</gene>
<feature type="compositionally biased region" description="Low complexity" evidence="1">
    <location>
        <begin position="279"/>
        <end position="293"/>
    </location>
</feature>
<sequence length="329" mass="34475">AHHCRPAGPDAGELPPPPAARRRRRLAREELLRRPLDRIPAHARPRAAGTAAVHGRRRLRGRPVDLLQAAARGTAQPVWRRRAGAHHLAPARRACAGAPVRRQAGGHGVRCLLAAGHRRHRLPSQPHQDHHPDGGAGRAGPAPGLLPQRRLLRAVRRGLPPAVPHGRGARSRVHAVLRRGGEDRPAGPPVSLGALRPVVRPAAPALRVAAAQQPVLAFRGPAGTGTALDAAQGTCALPPVGFRLGAPGRRGVRAAGRQPALAGDAGLSRSGGGRRALRGDQPGQQDADPQGRPCGQCRPPAGRRRIAARHGGRLGARHGRARPAARGQL</sequence>
<organism evidence="2">
    <name type="scientific">uncultured Ramlibacter sp</name>
    <dbReference type="NCBI Taxonomy" id="260755"/>
    <lineage>
        <taxon>Bacteria</taxon>
        <taxon>Pseudomonadati</taxon>
        <taxon>Pseudomonadota</taxon>
        <taxon>Betaproteobacteria</taxon>
        <taxon>Burkholderiales</taxon>
        <taxon>Comamonadaceae</taxon>
        <taxon>Ramlibacter</taxon>
        <taxon>environmental samples</taxon>
    </lineage>
</organism>
<evidence type="ECO:0000313" key="2">
    <source>
        <dbReference type="EMBL" id="CAA9399309.1"/>
    </source>
</evidence>
<reference evidence="2" key="1">
    <citation type="submission" date="2020-02" db="EMBL/GenBank/DDBJ databases">
        <authorList>
            <person name="Meier V. D."/>
        </authorList>
    </citation>
    <scope>NUCLEOTIDE SEQUENCE</scope>
    <source>
        <strain evidence="2">AVDCRST_MAG51</strain>
    </source>
</reference>
<proteinExistence type="predicted"/>
<feature type="region of interest" description="Disordered" evidence="1">
    <location>
        <begin position="122"/>
        <end position="145"/>
    </location>
</feature>
<evidence type="ECO:0000256" key="1">
    <source>
        <dbReference type="SAM" id="MobiDB-lite"/>
    </source>
</evidence>
<dbReference type="AlphaFoldDB" id="A0A6J4P2P2"/>
<feature type="non-terminal residue" evidence="2">
    <location>
        <position position="1"/>
    </location>
</feature>
<feature type="non-terminal residue" evidence="2">
    <location>
        <position position="329"/>
    </location>
</feature>
<feature type="compositionally biased region" description="Low complexity" evidence="1">
    <location>
        <begin position="256"/>
        <end position="268"/>
    </location>
</feature>